<dbReference type="GO" id="GO:0005524">
    <property type="term" value="F:ATP binding"/>
    <property type="evidence" value="ECO:0007669"/>
    <property type="project" value="UniProtKB-KW"/>
</dbReference>
<evidence type="ECO:0000256" key="3">
    <source>
        <dbReference type="ARBA" id="ARBA00022679"/>
    </source>
</evidence>
<dbReference type="CDD" id="cd00130">
    <property type="entry name" value="PAS"/>
    <property type="match status" value="2"/>
</dbReference>
<evidence type="ECO:0000256" key="2">
    <source>
        <dbReference type="ARBA" id="ARBA00022553"/>
    </source>
</evidence>
<organism evidence="19 20">
    <name type="scientific">Streptomyces subrutilus</name>
    <dbReference type="NCBI Taxonomy" id="36818"/>
    <lineage>
        <taxon>Bacteria</taxon>
        <taxon>Bacillati</taxon>
        <taxon>Actinomycetota</taxon>
        <taxon>Actinomycetes</taxon>
        <taxon>Kitasatosporales</taxon>
        <taxon>Streptomycetaceae</taxon>
        <taxon>Streptomyces</taxon>
    </lineage>
</organism>
<dbReference type="PANTHER" id="PTHR43156">
    <property type="entry name" value="STAGE II SPORULATION PROTEIN E-RELATED"/>
    <property type="match status" value="1"/>
</dbReference>
<evidence type="ECO:0000256" key="4">
    <source>
        <dbReference type="ARBA" id="ARBA00022723"/>
    </source>
</evidence>
<evidence type="ECO:0000256" key="6">
    <source>
        <dbReference type="ARBA" id="ARBA00022777"/>
    </source>
</evidence>
<dbReference type="Pfam" id="PF08448">
    <property type="entry name" value="PAS_4"/>
    <property type="match status" value="2"/>
</dbReference>
<dbReference type="InterPro" id="IPR001932">
    <property type="entry name" value="PPM-type_phosphatase-like_dom"/>
</dbReference>
<dbReference type="PANTHER" id="PTHR43156:SF2">
    <property type="entry name" value="STAGE II SPORULATION PROTEIN E"/>
    <property type="match status" value="1"/>
</dbReference>
<dbReference type="InterPro" id="IPR029016">
    <property type="entry name" value="GAF-like_dom_sf"/>
</dbReference>
<evidence type="ECO:0000313" key="20">
    <source>
        <dbReference type="Proteomes" id="UP000326831"/>
    </source>
</evidence>
<dbReference type="SMART" id="SM00091">
    <property type="entry name" value="PAS"/>
    <property type="match status" value="2"/>
</dbReference>
<evidence type="ECO:0000256" key="10">
    <source>
        <dbReference type="ARBA" id="ARBA00022912"/>
    </source>
</evidence>
<dbReference type="GO" id="GO:0016301">
    <property type="term" value="F:kinase activity"/>
    <property type="evidence" value="ECO:0007669"/>
    <property type="project" value="UniProtKB-KW"/>
</dbReference>
<reference evidence="18" key="3">
    <citation type="submission" date="2020-09" db="EMBL/GenBank/DDBJ databases">
        <authorList>
            <person name="Sun Q."/>
            <person name="Ohkuma M."/>
        </authorList>
    </citation>
    <scope>NUCLEOTIDE SEQUENCE</scope>
    <source>
        <strain evidence="18">JCM 4834</strain>
    </source>
</reference>
<keyword evidence="8" id="KW-0067">ATP-binding</keyword>
<dbReference type="SUPFAM" id="SSF55785">
    <property type="entry name" value="PYP-like sensor domain (PAS domain)"/>
    <property type="match status" value="2"/>
</dbReference>
<evidence type="ECO:0000313" key="19">
    <source>
        <dbReference type="EMBL" id="QEU82360.1"/>
    </source>
</evidence>
<dbReference type="PROSITE" id="PS50112">
    <property type="entry name" value="PAS"/>
    <property type="match status" value="1"/>
</dbReference>
<dbReference type="Pfam" id="PF01590">
    <property type="entry name" value="GAF"/>
    <property type="match status" value="1"/>
</dbReference>
<dbReference type="NCBIfam" id="TIGR00229">
    <property type="entry name" value="sensory_box"/>
    <property type="match status" value="2"/>
</dbReference>
<evidence type="ECO:0000256" key="15">
    <source>
        <dbReference type="ARBA" id="ARBA00081350"/>
    </source>
</evidence>
<keyword evidence="4" id="KW-0479">Metal-binding</keyword>
<dbReference type="SMART" id="SM00065">
    <property type="entry name" value="GAF"/>
    <property type="match status" value="1"/>
</dbReference>
<dbReference type="InterPro" id="IPR036457">
    <property type="entry name" value="PPM-type-like_dom_sf"/>
</dbReference>
<proteinExistence type="predicted"/>
<evidence type="ECO:0000256" key="12">
    <source>
        <dbReference type="ARBA" id="ARBA00047761"/>
    </source>
</evidence>
<comment type="catalytic activity">
    <reaction evidence="12">
        <text>O-phospho-L-seryl-[protein] + H2O = L-seryl-[protein] + phosphate</text>
        <dbReference type="Rhea" id="RHEA:20629"/>
        <dbReference type="Rhea" id="RHEA-COMP:9863"/>
        <dbReference type="Rhea" id="RHEA-COMP:11604"/>
        <dbReference type="ChEBI" id="CHEBI:15377"/>
        <dbReference type="ChEBI" id="CHEBI:29999"/>
        <dbReference type="ChEBI" id="CHEBI:43474"/>
        <dbReference type="ChEBI" id="CHEBI:83421"/>
        <dbReference type="EC" id="3.1.3.16"/>
    </reaction>
</comment>
<evidence type="ECO:0000256" key="11">
    <source>
        <dbReference type="ARBA" id="ARBA00023211"/>
    </source>
</evidence>
<dbReference type="Proteomes" id="UP000326831">
    <property type="component" value="Chromosome"/>
</dbReference>
<dbReference type="InterPro" id="IPR052016">
    <property type="entry name" value="Bact_Sigma-Reg"/>
</dbReference>
<keyword evidence="9" id="KW-0460">Magnesium</keyword>
<feature type="compositionally biased region" description="Low complexity" evidence="16">
    <location>
        <begin position="16"/>
        <end position="32"/>
    </location>
</feature>
<sequence length="725" mass="77333">MADTDAFEAGGSGAVADADTTRPAPDAPGAAARTDEDAGAAGIRVSPPSGLLDVLNVAAIVLDAQGRIALWSPQAEQLFGWTAGEALGRPAARLLAAPEHLDLVLELFARVMGGAGDWAGAFPVLHKDGTNHLVEFRNMRLLDEHGDLYALGIATDRARLRHLERDLALCARLVAQSPIGLAVLDTDLRYVLVNPMLERINGLPAAQHIGRHVGDALSFLDDAGAVESAMRQVLATGTPLVEQFTAGSTHGDRHHEHAWSVSYYRLEDTGGRVLGLATSIVDVTQSHLAAKEIARSRRRLAQIADATVRIGTTLDLDQTARELADVVVPELADIAAVDILDSVLDGRPSPTSSAHEPAVFRALAVAAAYPSEAVRAADPPGDIARYAADRLVTRSVTTGHPVLVAHVHARDISRIARDDDAAALLARAGLRSYLAVPLIARGEVLGALDLKRTRNPLPFDDDDIVLAGELAARAAVCIDNARWYRNAHHTALALQRHLLPHHPPQTAGLEVAYRYQPAAATSEIGGDWFDAIPQPGGTTALVVGDVMGSGINAAASMGQLRTVTRTLAELGLDPTQVLRQLDRTTAALEETIATCVYAVYDPYRAECRISVAGHLPPVFIRPGERPRLLELPTGAPLGVGGIPFEATTVSMRAQDQLVLYTDGLVETRDQPIDQRLGLMLDLLTDTDLPLEETCDLLLKSLRRPGDHDDVALVIARAKRRPTPAP</sequence>
<comment type="function">
    <text evidence="13">Primarily acts as an independent SigF regulator that is sensitive to the osmosensory signal, mediating the cross talk of PknD with the SigF regulon. Possesses both phosphatase and kinase activities. The kinase domain functions as a classic anti-sigma factor-like kinase to phosphorylate the anti-anti-sigma factor domain at the canonical regulatory site, and the phosphatase domain antagonizes this activity.</text>
</comment>
<keyword evidence="20" id="KW-1185">Reference proteome</keyword>
<evidence type="ECO:0000256" key="9">
    <source>
        <dbReference type="ARBA" id="ARBA00022842"/>
    </source>
</evidence>
<dbReference type="Gene3D" id="3.30.450.20">
    <property type="entry name" value="PAS domain"/>
    <property type="match status" value="2"/>
</dbReference>
<keyword evidence="10" id="KW-0904">Protein phosphatase</keyword>
<evidence type="ECO:0000259" key="17">
    <source>
        <dbReference type="PROSITE" id="PS50112"/>
    </source>
</evidence>
<dbReference type="FunFam" id="3.30.450.40:FF:000035">
    <property type="entry name" value="PAS sensor protein"/>
    <property type="match status" value="1"/>
</dbReference>
<evidence type="ECO:0000256" key="14">
    <source>
        <dbReference type="ARBA" id="ARBA00075117"/>
    </source>
</evidence>
<name>A0A5P2UU02_9ACTN</name>
<evidence type="ECO:0000256" key="1">
    <source>
        <dbReference type="ARBA" id="ARBA00013081"/>
    </source>
</evidence>
<dbReference type="InterPro" id="IPR035965">
    <property type="entry name" value="PAS-like_dom_sf"/>
</dbReference>
<dbReference type="Gene3D" id="3.30.450.40">
    <property type="match status" value="1"/>
</dbReference>
<dbReference type="SUPFAM" id="SSF81606">
    <property type="entry name" value="PP2C-like"/>
    <property type="match status" value="1"/>
</dbReference>
<dbReference type="KEGG" id="ssub:CP968_32510"/>
<reference evidence="19 20" key="2">
    <citation type="submission" date="2017-09" db="EMBL/GenBank/DDBJ databases">
        <authorList>
            <person name="Lee N."/>
            <person name="Cho B.-K."/>
        </authorList>
    </citation>
    <scope>NUCLEOTIDE SEQUENCE [LARGE SCALE GENOMIC DNA]</scope>
    <source>
        <strain evidence="19 20">ATCC 27467</strain>
    </source>
</reference>
<gene>
    <name evidence="19" type="ORF">CP968_32510</name>
    <name evidence="18" type="ORF">GCM10010371_32740</name>
</gene>
<evidence type="ECO:0000313" key="18">
    <source>
        <dbReference type="EMBL" id="GGZ70308.1"/>
    </source>
</evidence>
<protein>
    <recommendedName>
        <fullName evidence="1">protein-serine/threonine phosphatase</fullName>
        <ecNumber evidence="1">3.1.3.16</ecNumber>
    </recommendedName>
    <alternativeName>
        <fullName evidence="15">Protein-serine/threonine phosphatase</fullName>
    </alternativeName>
    <alternativeName>
        <fullName evidence="14">Serine/threonine-protein kinase</fullName>
    </alternativeName>
</protein>
<dbReference type="GO" id="GO:0046872">
    <property type="term" value="F:metal ion binding"/>
    <property type="evidence" value="ECO:0007669"/>
    <property type="project" value="UniProtKB-KW"/>
</dbReference>
<dbReference type="RefSeq" id="WP_150521369.1">
    <property type="nucleotide sequence ID" value="NZ_BMVX01000011.1"/>
</dbReference>
<dbReference type="SUPFAM" id="SSF55781">
    <property type="entry name" value="GAF domain-like"/>
    <property type="match status" value="1"/>
</dbReference>
<reference evidence="18" key="1">
    <citation type="journal article" date="2014" name="Int. J. Syst. Evol. Microbiol.">
        <title>Complete genome sequence of Corynebacterium casei LMG S-19264T (=DSM 44701T), isolated from a smear-ripened cheese.</title>
        <authorList>
            <consortium name="US DOE Joint Genome Institute (JGI-PGF)"/>
            <person name="Walter F."/>
            <person name="Albersmeier A."/>
            <person name="Kalinowski J."/>
            <person name="Ruckert C."/>
        </authorList>
    </citation>
    <scope>NUCLEOTIDE SEQUENCE</scope>
    <source>
        <strain evidence="18">JCM 4834</strain>
    </source>
</reference>
<feature type="domain" description="PAS" evidence="17">
    <location>
        <begin position="51"/>
        <end position="115"/>
    </location>
</feature>
<dbReference type="GO" id="GO:0004722">
    <property type="term" value="F:protein serine/threonine phosphatase activity"/>
    <property type="evidence" value="ECO:0007669"/>
    <property type="project" value="UniProtKB-EC"/>
</dbReference>
<keyword evidence="2" id="KW-0597">Phosphoprotein</keyword>
<evidence type="ECO:0000256" key="5">
    <source>
        <dbReference type="ARBA" id="ARBA00022741"/>
    </source>
</evidence>
<dbReference type="Gene3D" id="3.60.40.10">
    <property type="entry name" value="PPM-type phosphatase domain"/>
    <property type="match status" value="1"/>
</dbReference>
<keyword evidence="11" id="KW-0464">Manganese</keyword>
<dbReference type="EMBL" id="CP023701">
    <property type="protein sequence ID" value="QEU82360.1"/>
    <property type="molecule type" value="Genomic_DNA"/>
</dbReference>
<keyword evidence="6" id="KW-0418">Kinase</keyword>
<keyword evidence="3" id="KW-0808">Transferase</keyword>
<feature type="region of interest" description="Disordered" evidence="16">
    <location>
        <begin position="1"/>
        <end position="42"/>
    </location>
</feature>
<dbReference type="FunFam" id="3.60.40.10:FF:000005">
    <property type="entry name" value="Serine/threonine protein phosphatase"/>
    <property type="match status" value="1"/>
</dbReference>
<dbReference type="Proteomes" id="UP000634660">
    <property type="component" value="Unassembled WGS sequence"/>
</dbReference>
<dbReference type="InterPro" id="IPR003018">
    <property type="entry name" value="GAF"/>
</dbReference>
<evidence type="ECO:0000256" key="8">
    <source>
        <dbReference type="ARBA" id="ARBA00022840"/>
    </source>
</evidence>
<dbReference type="EC" id="3.1.3.16" evidence="1"/>
<dbReference type="AlphaFoldDB" id="A0A5P2UU02"/>
<evidence type="ECO:0000256" key="16">
    <source>
        <dbReference type="SAM" id="MobiDB-lite"/>
    </source>
</evidence>
<dbReference type="InterPro" id="IPR013656">
    <property type="entry name" value="PAS_4"/>
</dbReference>
<accession>A0A5P2UU02</accession>
<dbReference type="SMART" id="SM00331">
    <property type="entry name" value="PP2C_SIG"/>
    <property type="match status" value="1"/>
</dbReference>
<dbReference type="Pfam" id="PF07228">
    <property type="entry name" value="SpoIIE"/>
    <property type="match status" value="1"/>
</dbReference>
<dbReference type="EMBL" id="BMVX01000011">
    <property type="protein sequence ID" value="GGZ70308.1"/>
    <property type="molecule type" value="Genomic_DNA"/>
</dbReference>
<keyword evidence="5" id="KW-0547">Nucleotide-binding</keyword>
<dbReference type="OrthoDB" id="118142at2"/>
<dbReference type="InterPro" id="IPR000014">
    <property type="entry name" value="PAS"/>
</dbReference>
<evidence type="ECO:0000256" key="13">
    <source>
        <dbReference type="ARBA" id="ARBA00056274"/>
    </source>
</evidence>
<keyword evidence="7" id="KW-0378">Hydrolase</keyword>
<evidence type="ECO:0000256" key="7">
    <source>
        <dbReference type="ARBA" id="ARBA00022801"/>
    </source>
</evidence>